<evidence type="ECO:0000313" key="3">
    <source>
        <dbReference type="Proteomes" id="UP000583454"/>
    </source>
</evidence>
<comment type="caution">
    <text evidence="2">The sequence shown here is derived from an EMBL/GenBank/DDBJ whole genome shotgun (WGS) entry which is preliminary data.</text>
</comment>
<proteinExistence type="predicted"/>
<gene>
    <name evidence="2" type="ORF">HNR00_000598</name>
</gene>
<name>A0A840ZDD4_9HYPH</name>
<dbReference type="AlphaFoldDB" id="A0A840ZDD4"/>
<keyword evidence="3" id="KW-1185">Reference proteome</keyword>
<dbReference type="Proteomes" id="UP000583454">
    <property type="component" value="Unassembled WGS sequence"/>
</dbReference>
<dbReference type="EMBL" id="JACHOP010000002">
    <property type="protein sequence ID" value="MBB5755902.1"/>
    <property type="molecule type" value="Genomic_DNA"/>
</dbReference>
<evidence type="ECO:0000313" key="2">
    <source>
        <dbReference type="EMBL" id="MBB5755902.1"/>
    </source>
</evidence>
<dbReference type="RefSeq" id="WP_183564658.1">
    <property type="nucleotide sequence ID" value="NZ_JACHOP010000002.1"/>
</dbReference>
<feature type="transmembrane region" description="Helical" evidence="1">
    <location>
        <begin position="21"/>
        <end position="40"/>
    </location>
</feature>
<accession>A0A840ZDD4</accession>
<reference evidence="2 3" key="1">
    <citation type="submission" date="2020-08" db="EMBL/GenBank/DDBJ databases">
        <title>Genomic Encyclopedia of Type Strains, Phase IV (KMG-IV): sequencing the most valuable type-strain genomes for metagenomic binning, comparative biology and taxonomic classification.</title>
        <authorList>
            <person name="Goeker M."/>
        </authorList>
    </citation>
    <scope>NUCLEOTIDE SEQUENCE [LARGE SCALE GENOMIC DNA]</scope>
    <source>
        <strain evidence="2 3">DSM 2163</strain>
    </source>
</reference>
<protein>
    <submittedName>
        <fullName evidence="2">Uncharacterized protein</fullName>
    </submittedName>
</protein>
<keyword evidence="1" id="KW-0812">Transmembrane</keyword>
<sequence length="62" mass="6818">MGPLIHIALTLSRLARRRWTRAQAAVALGALVLAAGIVTVDRLGYWPDWMRALGHQGSGLRR</sequence>
<keyword evidence="1" id="KW-0472">Membrane</keyword>
<evidence type="ECO:0000256" key="1">
    <source>
        <dbReference type="SAM" id="Phobius"/>
    </source>
</evidence>
<keyword evidence="1" id="KW-1133">Transmembrane helix</keyword>
<organism evidence="2 3">
    <name type="scientific">Methylorubrum rhodinum</name>
    <dbReference type="NCBI Taxonomy" id="29428"/>
    <lineage>
        <taxon>Bacteria</taxon>
        <taxon>Pseudomonadati</taxon>
        <taxon>Pseudomonadota</taxon>
        <taxon>Alphaproteobacteria</taxon>
        <taxon>Hyphomicrobiales</taxon>
        <taxon>Methylobacteriaceae</taxon>
        <taxon>Methylorubrum</taxon>
    </lineage>
</organism>